<dbReference type="CDD" id="cd12148">
    <property type="entry name" value="fungal_TF_MHR"/>
    <property type="match status" value="1"/>
</dbReference>
<dbReference type="STRING" id="1160497.A0A1L9VEQ1"/>
<keyword evidence="4" id="KW-1185">Reference proteome</keyword>
<evidence type="ECO:0000259" key="2">
    <source>
        <dbReference type="SMART" id="SM00906"/>
    </source>
</evidence>
<dbReference type="InterPro" id="IPR007219">
    <property type="entry name" value="XnlR_reg_dom"/>
</dbReference>
<dbReference type="OrthoDB" id="4451586at2759"/>
<dbReference type="GO" id="GO:0008270">
    <property type="term" value="F:zinc ion binding"/>
    <property type="evidence" value="ECO:0007669"/>
    <property type="project" value="InterPro"/>
</dbReference>
<dbReference type="SMART" id="SM00906">
    <property type="entry name" value="Fungal_trans"/>
    <property type="match status" value="1"/>
</dbReference>
<dbReference type="Pfam" id="PF04082">
    <property type="entry name" value="Fungal_trans"/>
    <property type="match status" value="1"/>
</dbReference>
<proteinExistence type="predicted"/>
<name>A0A1L9VEQ1_ASPGL</name>
<dbReference type="AlphaFoldDB" id="A0A1L9VEQ1"/>
<dbReference type="GeneID" id="34458305"/>
<dbReference type="PANTHER" id="PTHR47425:SF2">
    <property type="entry name" value="FARB-RELATED"/>
    <property type="match status" value="1"/>
</dbReference>
<accession>A0A1L9VEQ1</accession>
<organism evidence="3 4">
    <name type="scientific">Aspergillus glaucus CBS 516.65</name>
    <dbReference type="NCBI Taxonomy" id="1160497"/>
    <lineage>
        <taxon>Eukaryota</taxon>
        <taxon>Fungi</taxon>
        <taxon>Dikarya</taxon>
        <taxon>Ascomycota</taxon>
        <taxon>Pezizomycotina</taxon>
        <taxon>Eurotiomycetes</taxon>
        <taxon>Eurotiomycetidae</taxon>
        <taxon>Eurotiales</taxon>
        <taxon>Aspergillaceae</taxon>
        <taxon>Aspergillus</taxon>
        <taxon>Aspergillus subgen. Aspergillus</taxon>
    </lineage>
</organism>
<evidence type="ECO:0000256" key="1">
    <source>
        <dbReference type="ARBA" id="ARBA00023242"/>
    </source>
</evidence>
<dbReference type="EMBL" id="KV878902">
    <property type="protein sequence ID" value="OJJ82373.1"/>
    <property type="molecule type" value="Genomic_DNA"/>
</dbReference>
<dbReference type="GO" id="GO:0006351">
    <property type="term" value="P:DNA-templated transcription"/>
    <property type="evidence" value="ECO:0007669"/>
    <property type="project" value="InterPro"/>
</dbReference>
<protein>
    <recommendedName>
        <fullName evidence="2">Xylanolytic transcriptional activator regulatory domain-containing protein</fullName>
    </recommendedName>
</protein>
<evidence type="ECO:0000313" key="3">
    <source>
        <dbReference type="EMBL" id="OJJ82373.1"/>
    </source>
</evidence>
<dbReference type="InterPro" id="IPR052761">
    <property type="entry name" value="Fungal_Detox/Toxin_TFs"/>
</dbReference>
<dbReference type="VEuPathDB" id="FungiDB:ASPGLDRAFT_1495642"/>
<keyword evidence="1" id="KW-0539">Nucleus</keyword>
<feature type="domain" description="Xylanolytic transcriptional activator regulatory" evidence="2">
    <location>
        <begin position="155"/>
        <end position="229"/>
    </location>
</feature>
<dbReference type="RefSeq" id="XP_022399071.1">
    <property type="nucleotide sequence ID" value="XM_022542044.1"/>
</dbReference>
<dbReference type="Proteomes" id="UP000184300">
    <property type="component" value="Unassembled WGS sequence"/>
</dbReference>
<dbReference type="PANTHER" id="PTHR47425">
    <property type="entry name" value="FARB-RELATED"/>
    <property type="match status" value="1"/>
</dbReference>
<reference evidence="4" key="1">
    <citation type="journal article" date="2017" name="Genome Biol.">
        <title>Comparative genomics reveals high biological diversity and specific adaptations in the industrially and medically important fungal genus Aspergillus.</title>
        <authorList>
            <person name="de Vries R.P."/>
            <person name="Riley R."/>
            <person name="Wiebenga A."/>
            <person name="Aguilar-Osorio G."/>
            <person name="Amillis S."/>
            <person name="Uchima C.A."/>
            <person name="Anderluh G."/>
            <person name="Asadollahi M."/>
            <person name="Askin M."/>
            <person name="Barry K."/>
            <person name="Battaglia E."/>
            <person name="Bayram O."/>
            <person name="Benocci T."/>
            <person name="Braus-Stromeyer S.A."/>
            <person name="Caldana C."/>
            <person name="Canovas D."/>
            <person name="Cerqueira G.C."/>
            <person name="Chen F."/>
            <person name="Chen W."/>
            <person name="Choi C."/>
            <person name="Clum A."/>
            <person name="Dos Santos R.A."/>
            <person name="Damasio A.R."/>
            <person name="Diallinas G."/>
            <person name="Emri T."/>
            <person name="Fekete E."/>
            <person name="Flipphi M."/>
            <person name="Freyberg S."/>
            <person name="Gallo A."/>
            <person name="Gournas C."/>
            <person name="Habgood R."/>
            <person name="Hainaut M."/>
            <person name="Harispe M.L."/>
            <person name="Henrissat B."/>
            <person name="Hilden K.S."/>
            <person name="Hope R."/>
            <person name="Hossain A."/>
            <person name="Karabika E."/>
            <person name="Karaffa L."/>
            <person name="Karanyi Z."/>
            <person name="Krasevec N."/>
            <person name="Kuo A."/>
            <person name="Kusch H."/>
            <person name="LaButti K."/>
            <person name="Lagendijk E.L."/>
            <person name="Lapidus A."/>
            <person name="Levasseur A."/>
            <person name="Lindquist E."/>
            <person name="Lipzen A."/>
            <person name="Logrieco A.F."/>
            <person name="MacCabe A."/>
            <person name="Maekelae M.R."/>
            <person name="Malavazi I."/>
            <person name="Melin P."/>
            <person name="Meyer V."/>
            <person name="Mielnichuk N."/>
            <person name="Miskei M."/>
            <person name="Molnar A.P."/>
            <person name="Mule G."/>
            <person name="Ngan C.Y."/>
            <person name="Orejas M."/>
            <person name="Orosz E."/>
            <person name="Ouedraogo J.P."/>
            <person name="Overkamp K.M."/>
            <person name="Park H.-S."/>
            <person name="Perrone G."/>
            <person name="Piumi F."/>
            <person name="Punt P.J."/>
            <person name="Ram A.F."/>
            <person name="Ramon A."/>
            <person name="Rauscher S."/>
            <person name="Record E."/>
            <person name="Riano-Pachon D.M."/>
            <person name="Robert V."/>
            <person name="Roehrig J."/>
            <person name="Ruller R."/>
            <person name="Salamov A."/>
            <person name="Salih N.S."/>
            <person name="Samson R.A."/>
            <person name="Sandor E."/>
            <person name="Sanguinetti M."/>
            <person name="Schuetze T."/>
            <person name="Sepcic K."/>
            <person name="Shelest E."/>
            <person name="Sherlock G."/>
            <person name="Sophianopoulou V."/>
            <person name="Squina F.M."/>
            <person name="Sun H."/>
            <person name="Susca A."/>
            <person name="Todd R.B."/>
            <person name="Tsang A."/>
            <person name="Unkles S.E."/>
            <person name="van de Wiele N."/>
            <person name="van Rossen-Uffink D."/>
            <person name="Oliveira J.V."/>
            <person name="Vesth T.C."/>
            <person name="Visser J."/>
            <person name="Yu J.-H."/>
            <person name="Zhou M."/>
            <person name="Andersen M.R."/>
            <person name="Archer D.B."/>
            <person name="Baker S.E."/>
            <person name="Benoit I."/>
            <person name="Brakhage A.A."/>
            <person name="Braus G.H."/>
            <person name="Fischer R."/>
            <person name="Frisvad J.C."/>
            <person name="Goldman G.H."/>
            <person name="Houbraken J."/>
            <person name="Oakley B."/>
            <person name="Pocsi I."/>
            <person name="Scazzocchio C."/>
            <person name="Seiboth B."/>
            <person name="vanKuyk P.A."/>
            <person name="Wortman J."/>
            <person name="Dyer P.S."/>
            <person name="Grigoriev I.V."/>
        </authorList>
    </citation>
    <scope>NUCLEOTIDE SEQUENCE [LARGE SCALE GENOMIC DNA]</scope>
    <source>
        <strain evidence="4">CBS 516.65</strain>
    </source>
</reference>
<evidence type="ECO:0000313" key="4">
    <source>
        <dbReference type="Proteomes" id="UP000184300"/>
    </source>
</evidence>
<gene>
    <name evidence="3" type="ORF">ASPGLDRAFT_1495642</name>
</gene>
<sequence>MAQTPQVLSTGPLDNLLAEVHNLLGPEKSPFLERPVLPLFLQDIPSGLPGEDVQYLDAKGVFDIPNAKLCQELLTVFVEHVYPFLPVLDLESFLQAAIRNDGVKQIDLLLFHVVMFSTTSFALYDFDIEGDRIALIQALLLMTYWHESLENPKDSRYWLDVCWSLGVSIGLHRDPSGSQMSPRRKGLWKRLWWCLYTRDRLLSLNLRRPIGFKKSRRHKAEVPLELLASISIVHRQLMASAPEASATHASAAQNCQVSIEIATIIQDLHQANLVPYLPATAVALFVPVLGTLVLNMRSASFSLRIGAFQRFYQCMRALDTLGETYFSAQTVRLFFEGILGCGGSRLADVAAANPAFVRDLLTQHEVESLFSVSAGIGAN</sequence>
<dbReference type="GO" id="GO:0003677">
    <property type="term" value="F:DNA binding"/>
    <property type="evidence" value="ECO:0007669"/>
    <property type="project" value="InterPro"/>
</dbReference>